<organism evidence="3 5">
    <name type="scientific">Cucumis melo var. makuwa</name>
    <name type="common">Oriental melon</name>
    <dbReference type="NCBI Taxonomy" id="1194695"/>
    <lineage>
        <taxon>Eukaryota</taxon>
        <taxon>Viridiplantae</taxon>
        <taxon>Streptophyta</taxon>
        <taxon>Embryophyta</taxon>
        <taxon>Tracheophyta</taxon>
        <taxon>Spermatophyta</taxon>
        <taxon>Magnoliopsida</taxon>
        <taxon>eudicotyledons</taxon>
        <taxon>Gunneridae</taxon>
        <taxon>Pentapetalae</taxon>
        <taxon>rosids</taxon>
        <taxon>fabids</taxon>
        <taxon>Cucurbitales</taxon>
        <taxon>Cucurbitaceae</taxon>
        <taxon>Benincaseae</taxon>
        <taxon>Cucumis</taxon>
    </lineage>
</organism>
<reference evidence="5 6" key="1">
    <citation type="submission" date="2019-08" db="EMBL/GenBank/DDBJ databases">
        <title>Draft genome sequences of two oriental melons (Cucumis melo L. var makuwa).</title>
        <authorList>
            <person name="Kwon S.-Y."/>
        </authorList>
    </citation>
    <scope>NUCLEOTIDE SEQUENCE [LARGE SCALE GENOMIC DNA]</scope>
    <source>
        <strain evidence="6">cv. Chang Bougi</strain>
        <strain evidence="5">cv. SW 3</strain>
        <tissue evidence="3">Leaf</tissue>
    </source>
</reference>
<feature type="region of interest" description="Disordered" evidence="1">
    <location>
        <begin position="1"/>
        <end position="30"/>
    </location>
</feature>
<dbReference type="AlphaFoldDB" id="A0A5A7SXJ8"/>
<sequence>MKPDKQKTLTSPEWPELPRVDPNRPIVQPNSLDIKLMGSSTDELLEELTRKLSETSISKENIGTSSKREVSNFEMGSLNTISYDSPKILPIKIYNTDMKNHYKRPSPPDLGCDDLRLDFRSFDGNNIETWNIDGCSEGQMMIIFQEMFVAATSYLRRMSQREIVDALTAGFTGNLRSWWHNHLTDANREAIKDAILEKTEQGPNGDVVTIQPNSINTLVYAAIKHFVRRTTLYNGSSFGNEMPQNE</sequence>
<dbReference type="PANTHER" id="PTHR33054">
    <property type="entry name" value="CCHC-TYPE DOMAIN-CONTAINING PROTEIN"/>
    <property type="match status" value="1"/>
</dbReference>
<feature type="domain" description="DUF7746" evidence="2">
    <location>
        <begin position="122"/>
        <end position="199"/>
    </location>
</feature>
<evidence type="ECO:0000313" key="3">
    <source>
        <dbReference type="EMBL" id="KAA0033915.1"/>
    </source>
</evidence>
<evidence type="ECO:0000259" key="2">
    <source>
        <dbReference type="Pfam" id="PF24925"/>
    </source>
</evidence>
<evidence type="ECO:0000313" key="6">
    <source>
        <dbReference type="Proteomes" id="UP000321947"/>
    </source>
</evidence>
<dbReference type="PANTHER" id="PTHR33054:SF9">
    <property type="entry name" value="CCHC-TYPE DOMAIN-CONTAINING PROTEIN"/>
    <property type="match status" value="1"/>
</dbReference>
<dbReference type="Proteomes" id="UP000321947">
    <property type="component" value="Unassembled WGS sequence"/>
</dbReference>
<dbReference type="InterPro" id="IPR056648">
    <property type="entry name" value="DUF7746"/>
</dbReference>
<gene>
    <name evidence="4" type="ORF">E5676_scaffold49G00890</name>
    <name evidence="3" type="ORF">E6C27_scaffold43059G001060</name>
</gene>
<evidence type="ECO:0000256" key="1">
    <source>
        <dbReference type="SAM" id="MobiDB-lite"/>
    </source>
</evidence>
<proteinExistence type="predicted"/>
<protein>
    <submittedName>
        <fullName evidence="3">Polyprotein</fullName>
    </submittedName>
</protein>
<dbReference type="OrthoDB" id="1735266at2759"/>
<comment type="caution">
    <text evidence="3">The sequence shown here is derived from an EMBL/GenBank/DDBJ whole genome shotgun (WGS) entry which is preliminary data.</text>
</comment>
<dbReference type="EMBL" id="SSTE01020563">
    <property type="protein sequence ID" value="KAA0033915.1"/>
    <property type="molecule type" value="Genomic_DNA"/>
</dbReference>
<evidence type="ECO:0000313" key="4">
    <source>
        <dbReference type="EMBL" id="TYK01297.1"/>
    </source>
</evidence>
<accession>A0A5A7SXJ8</accession>
<dbReference type="Pfam" id="PF24925">
    <property type="entry name" value="DUF7746"/>
    <property type="match status" value="1"/>
</dbReference>
<dbReference type="EMBL" id="SSTD01016279">
    <property type="protein sequence ID" value="TYK01297.1"/>
    <property type="molecule type" value="Genomic_DNA"/>
</dbReference>
<evidence type="ECO:0000313" key="5">
    <source>
        <dbReference type="Proteomes" id="UP000321393"/>
    </source>
</evidence>
<name>A0A5A7SXJ8_CUCMM</name>
<dbReference type="Proteomes" id="UP000321393">
    <property type="component" value="Unassembled WGS sequence"/>
</dbReference>